<comment type="caution">
    <text evidence="3">The sequence shown here is derived from an EMBL/GenBank/DDBJ whole genome shotgun (WGS) entry which is preliminary data.</text>
</comment>
<evidence type="ECO:0000256" key="1">
    <source>
        <dbReference type="ARBA" id="ARBA00023002"/>
    </source>
</evidence>
<keyword evidence="1" id="KW-0560">Oxidoreductase</keyword>
<dbReference type="OrthoDB" id="5241778at2"/>
<evidence type="ECO:0000313" key="4">
    <source>
        <dbReference type="Proteomes" id="UP000433071"/>
    </source>
</evidence>
<dbReference type="SUPFAM" id="SSF51679">
    <property type="entry name" value="Bacterial luciferase-like"/>
    <property type="match status" value="1"/>
</dbReference>
<evidence type="ECO:0000259" key="2">
    <source>
        <dbReference type="Pfam" id="PF00296"/>
    </source>
</evidence>
<dbReference type="Proteomes" id="UP000433071">
    <property type="component" value="Unassembled WGS sequence"/>
</dbReference>
<accession>A0A6I3M4D8</accession>
<dbReference type="InterPro" id="IPR036661">
    <property type="entry name" value="Luciferase-like_sf"/>
</dbReference>
<gene>
    <name evidence="3" type="ORF">GJ743_13835</name>
</gene>
<dbReference type="GO" id="GO:0016705">
    <property type="term" value="F:oxidoreductase activity, acting on paired donors, with incorporation or reduction of molecular oxygen"/>
    <property type="evidence" value="ECO:0007669"/>
    <property type="project" value="InterPro"/>
</dbReference>
<dbReference type="Gene3D" id="3.20.20.30">
    <property type="entry name" value="Luciferase-like domain"/>
    <property type="match status" value="1"/>
</dbReference>
<protein>
    <submittedName>
        <fullName evidence="3">LLM class flavin-dependent oxidoreductase</fullName>
    </submittedName>
</protein>
<dbReference type="AlphaFoldDB" id="A0A6I3M4D8"/>
<dbReference type="PANTHER" id="PTHR43244">
    <property type="match status" value="1"/>
</dbReference>
<dbReference type="Pfam" id="PF00296">
    <property type="entry name" value="Bac_luciferase"/>
    <property type="match status" value="1"/>
</dbReference>
<dbReference type="RefSeq" id="WP_155052501.1">
    <property type="nucleotide sequence ID" value="NZ_BAAAIB010000011.1"/>
</dbReference>
<reference evidence="3 4" key="1">
    <citation type="submission" date="2019-11" db="EMBL/GenBank/DDBJ databases">
        <title>Agromyces kandeliae sp. nov., isolated from mangrove soil.</title>
        <authorList>
            <person name="Wang R."/>
        </authorList>
    </citation>
    <scope>NUCLEOTIDE SEQUENCE [LARGE SCALE GENOMIC DNA]</scope>
    <source>
        <strain evidence="3 4">JCM 11433</strain>
    </source>
</reference>
<keyword evidence="4" id="KW-1185">Reference proteome</keyword>
<feature type="domain" description="Luciferase-like" evidence="2">
    <location>
        <begin position="12"/>
        <end position="216"/>
    </location>
</feature>
<name>A0A6I3M4D8_9MICO</name>
<dbReference type="PANTHER" id="PTHR43244:SF1">
    <property type="entry name" value="5,10-METHYLENETETRAHYDROMETHANOPTERIN REDUCTASE"/>
    <property type="match status" value="1"/>
</dbReference>
<evidence type="ECO:0000313" key="3">
    <source>
        <dbReference type="EMBL" id="MTH69450.1"/>
    </source>
</evidence>
<sequence>MEINFCIRVENERAADVLDAVRAVEDEGFGGVSFSDELMDLSMGGGWSHDPWTLMAVAAAVTEQITIGSMVFNVANRDAGTTAVAAATLQEIAGGRLWMGLGAGTNDGEVYSRDQMAFGRRPAPPAERRASVRAYIAELHRIWAHDHFLQPEPVPPLFFGAFGPLAAKLAGRHADGIAAAVDGYGDAAPGIEQLVDIARGARADAGRAGDVRIIAHTGPDDDASDPEWRAGSAGYDRLEALGAERLVLFIPPRVEAVRAAARYLPRTV</sequence>
<dbReference type="EMBL" id="WMLB01000031">
    <property type="protein sequence ID" value="MTH69450.1"/>
    <property type="molecule type" value="Genomic_DNA"/>
</dbReference>
<proteinExistence type="predicted"/>
<dbReference type="InterPro" id="IPR011251">
    <property type="entry name" value="Luciferase-like_dom"/>
</dbReference>
<organism evidence="3 4">
    <name type="scientific">Agromyces bracchium</name>
    <dbReference type="NCBI Taxonomy" id="88376"/>
    <lineage>
        <taxon>Bacteria</taxon>
        <taxon>Bacillati</taxon>
        <taxon>Actinomycetota</taxon>
        <taxon>Actinomycetes</taxon>
        <taxon>Micrococcales</taxon>
        <taxon>Microbacteriaceae</taxon>
        <taxon>Agromyces</taxon>
    </lineage>
</organism>
<dbReference type="InterPro" id="IPR050564">
    <property type="entry name" value="F420-G6PD/mer"/>
</dbReference>